<protein>
    <submittedName>
        <fullName evidence="1">Uncharacterized protein</fullName>
    </submittedName>
</protein>
<reference evidence="1" key="1">
    <citation type="submission" date="2021-04" db="EMBL/GenBank/DDBJ databases">
        <authorList>
            <person name="Pira H."/>
            <person name="Risdian C."/>
            <person name="Wink J."/>
        </authorList>
    </citation>
    <scope>NUCLEOTIDE SEQUENCE</scope>
    <source>
        <strain evidence="1">WH158</strain>
    </source>
</reference>
<accession>A0A9X1F1J8</accession>
<proteinExistence type="predicted"/>
<dbReference type="Proteomes" id="UP001138681">
    <property type="component" value="Unassembled WGS sequence"/>
</dbReference>
<dbReference type="EMBL" id="JAGSPC010000001">
    <property type="protein sequence ID" value="MBV7258627.1"/>
    <property type="molecule type" value="Genomic_DNA"/>
</dbReference>
<dbReference type="AlphaFoldDB" id="A0A9X1F1J8"/>
<name>A0A9X1F1J8_9SPHN</name>
<organism evidence="1 2">
    <name type="scientific">Erythrobacter crassostreae</name>
    <dbReference type="NCBI Taxonomy" id="2828328"/>
    <lineage>
        <taxon>Bacteria</taxon>
        <taxon>Pseudomonadati</taxon>
        <taxon>Pseudomonadota</taxon>
        <taxon>Alphaproteobacteria</taxon>
        <taxon>Sphingomonadales</taxon>
        <taxon>Erythrobacteraceae</taxon>
        <taxon>Erythrobacter/Porphyrobacter group</taxon>
        <taxon>Erythrobacter</taxon>
    </lineage>
</organism>
<sequence length="317" mass="35425">MTTHFTELAQRAAADGVVSPEELLGLRRQGWGDGIITREEAEALFAINNVLDDRDNEWCDFFVEAIGEYVLNGTQPRLQCNKAEAEWLIQQVDHDGVVESVVELETLVRIVERAENVPDPLKNYILEQVEREVMSGTGPTRCGGELSATHITGAEVRILRRVIFSSGGYGPAAVTRFDAELLFRLKDATLEDENDAGWADLFVDAIANYIRGFALDNAQLSHARKLELMKFVENNTANHAAFFGRMIRQTPNIGSNVSEAFKHLRGEDGPQNDYSADFEAGDIVTENERSWLESQLKKDGQIDAIEARLIERIAEED</sequence>
<dbReference type="RefSeq" id="WP_218403924.1">
    <property type="nucleotide sequence ID" value="NZ_JAGSPC010000001.1"/>
</dbReference>
<keyword evidence="2" id="KW-1185">Reference proteome</keyword>
<evidence type="ECO:0000313" key="1">
    <source>
        <dbReference type="EMBL" id="MBV7258627.1"/>
    </source>
</evidence>
<comment type="caution">
    <text evidence="1">The sequence shown here is derived from an EMBL/GenBank/DDBJ whole genome shotgun (WGS) entry which is preliminary data.</text>
</comment>
<gene>
    <name evidence="1" type="ORF">KCG46_03425</name>
</gene>
<evidence type="ECO:0000313" key="2">
    <source>
        <dbReference type="Proteomes" id="UP001138681"/>
    </source>
</evidence>